<sequence length="959" mass="103956">MPRSCLRHLGGLLLGLALASPLAFAAQPVPAAPLQQVFGAREYDARIATPDTLLGFAHGSQAATPEEIHAALLAWAAQSDRLRVHTYARSHQGRPLSVAIVSSPANLARLDALQDELDELADPRRTSEARAREIIARAPAVAYIAHSIHGNETSGGDAALGLVYHLIAGNDGETRALLDSTIVIVDPLLNPDGRARAVGDLRGFRTAQPSHDGQQLARGTSWPFGRGNHYVFDLNRDWIYGTQPETRGRLALLKRWHPLLFVDAHEMGAQDTFLFSPPRAPVNRHFPPRFREYLERFSRDQAEAFDRRGWVYYSGEWNEGWYPGYSDAWGGMRGAVNILYEQARVADHGVRQANGQVLHYSEGVARQLGSAWANLQSLRANHRQLLQAFWDDRKQVTGGSGEYARRLYAIPGDAHPTRLATLLDLLALQNIEVYRTTREWRPGAATDTLGRRTSPTLPAGSLIVPNRQPLARLVANLFEFDQRIDEGSLRKEREELLRTGSGTMYDVTAWNLPMMFGVQAYTLEGGMPGDAERVGEPAVAGAALPAASEVGYLIPGHDDGALRAASALLQAGLQPRVALKPLELDGRRYPRGSVVVTRYDHRDRSAEDLRQALAAALPHLREGIVALRSGQGPGDFPDLGGGEFGLLQAPRVAILGKGAVGSQNFGFVWHYLEHGLGLTPTLLDEAALARTDLRPYNVIVLPERSGPLDSGVRDALKGWTEAGGTLVAIGAASAALAMKDGPVKARTLDTALEDLAPYRGWLAREWLATQAGEQVGARLWSHAAVAGQPAPWPSDIGNDKDDLKAREAREQWRRLFAPRGAFLAARCADTSWLTLGCDGVLPVLVDANAPLMAGDGVEAPFRLGAFVSGGDKREWTAFGWAGIPPGQSLHLRMSGLLWPEAQERLANTAWLTREALGRGQVILFATTPVFRGASHGMQRVLGNAVVLGPGLGASAPILP</sequence>
<dbReference type="RefSeq" id="WP_183948077.1">
    <property type="nucleotide sequence ID" value="NZ_JACHHX010000007.1"/>
</dbReference>
<evidence type="ECO:0000256" key="1">
    <source>
        <dbReference type="SAM" id="SignalP"/>
    </source>
</evidence>
<proteinExistence type="predicted"/>
<feature type="chain" id="PRO_5030818937" description="Peptidase M14 domain-containing protein" evidence="1">
    <location>
        <begin position="26"/>
        <end position="959"/>
    </location>
</feature>
<dbReference type="Gene3D" id="3.40.630.10">
    <property type="entry name" value="Zn peptidases"/>
    <property type="match status" value="1"/>
</dbReference>
<dbReference type="InterPro" id="IPR029062">
    <property type="entry name" value="Class_I_gatase-like"/>
</dbReference>
<comment type="caution">
    <text evidence="3">The sequence shown here is derived from an EMBL/GenBank/DDBJ whole genome shotgun (WGS) entry which is preliminary data.</text>
</comment>
<feature type="domain" description="Peptidase M14" evidence="2">
    <location>
        <begin position="76"/>
        <end position="307"/>
    </location>
</feature>
<feature type="signal peptide" evidence="1">
    <location>
        <begin position="1"/>
        <end position="25"/>
    </location>
</feature>
<dbReference type="GO" id="GO:0008270">
    <property type="term" value="F:zinc ion binding"/>
    <property type="evidence" value="ECO:0007669"/>
    <property type="project" value="InterPro"/>
</dbReference>
<accession>A0A7W7XZK6</accession>
<dbReference type="GO" id="GO:0006508">
    <property type="term" value="P:proteolysis"/>
    <property type="evidence" value="ECO:0007669"/>
    <property type="project" value="InterPro"/>
</dbReference>
<dbReference type="SUPFAM" id="SSF52317">
    <property type="entry name" value="Class I glutamine amidotransferase-like"/>
    <property type="match status" value="1"/>
</dbReference>
<keyword evidence="1" id="KW-0732">Signal</keyword>
<evidence type="ECO:0000259" key="2">
    <source>
        <dbReference type="Pfam" id="PF00246"/>
    </source>
</evidence>
<name>A0A7W7XZK6_9GAMM</name>
<gene>
    <name evidence="3" type="ORF">HNQ58_001282</name>
</gene>
<evidence type="ECO:0000313" key="4">
    <source>
        <dbReference type="Proteomes" id="UP000519004"/>
    </source>
</evidence>
<evidence type="ECO:0000313" key="3">
    <source>
        <dbReference type="EMBL" id="MBB5015384.1"/>
    </source>
</evidence>
<dbReference type="Gene3D" id="3.40.50.880">
    <property type="match status" value="1"/>
</dbReference>
<dbReference type="GO" id="GO:0004181">
    <property type="term" value="F:metallocarboxypeptidase activity"/>
    <property type="evidence" value="ECO:0007669"/>
    <property type="project" value="InterPro"/>
</dbReference>
<dbReference type="InterPro" id="IPR000834">
    <property type="entry name" value="Peptidase_M14"/>
</dbReference>
<keyword evidence="4" id="KW-1185">Reference proteome</keyword>
<dbReference type="SUPFAM" id="SSF53187">
    <property type="entry name" value="Zn-dependent exopeptidases"/>
    <property type="match status" value="1"/>
</dbReference>
<dbReference type="Pfam" id="PF00246">
    <property type="entry name" value="Peptidase_M14"/>
    <property type="match status" value="1"/>
</dbReference>
<organism evidence="3 4">
    <name type="scientific">Rehaibacterium terrae</name>
    <dbReference type="NCBI Taxonomy" id="1341696"/>
    <lineage>
        <taxon>Bacteria</taxon>
        <taxon>Pseudomonadati</taxon>
        <taxon>Pseudomonadota</taxon>
        <taxon>Gammaproteobacteria</taxon>
        <taxon>Lysobacterales</taxon>
        <taxon>Lysobacteraceae</taxon>
        <taxon>Rehaibacterium</taxon>
    </lineage>
</organism>
<dbReference type="EMBL" id="JACHHX010000007">
    <property type="protein sequence ID" value="MBB5015384.1"/>
    <property type="molecule type" value="Genomic_DNA"/>
</dbReference>
<dbReference type="Proteomes" id="UP000519004">
    <property type="component" value="Unassembled WGS sequence"/>
</dbReference>
<dbReference type="AlphaFoldDB" id="A0A7W7XZK6"/>
<protein>
    <recommendedName>
        <fullName evidence="2">Peptidase M14 domain-containing protein</fullName>
    </recommendedName>
</protein>
<reference evidence="3 4" key="1">
    <citation type="submission" date="2020-08" db="EMBL/GenBank/DDBJ databases">
        <title>Genomic Encyclopedia of Type Strains, Phase IV (KMG-IV): sequencing the most valuable type-strain genomes for metagenomic binning, comparative biology and taxonomic classification.</title>
        <authorList>
            <person name="Goeker M."/>
        </authorList>
    </citation>
    <scope>NUCLEOTIDE SEQUENCE [LARGE SCALE GENOMIC DNA]</scope>
    <source>
        <strain evidence="3 4">DSM 25897</strain>
    </source>
</reference>